<protein>
    <submittedName>
        <fullName evidence="1">SH3 domain-containing protein</fullName>
    </submittedName>
</protein>
<sequence length="231" mass="26439">MKKLIMPVLLLLGIVGAGAGYYMFYYAPMHGSIFDMYVTFGPKPAEEKNVDPQVNQAQMDIQNPDIMDYYVDEATLPVRSKPDVNAFIEGSMYRGDQVHLLEKKHGWGRITEYFVYQENQPATAQWIPLDGLVTKKPEISADERRKTLLGYIDKSDDIGKYQETFIKTTDQLLQQQRCKPDDFMETGGWVRSVNFSKEDVYFVYCGGMKRINKIYLNAQNATVFGPDDAKP</sequence>
<reference evidence="1 2" key="1">
    <citation type="submission" date="2023-11" db="EMBL/GenBank/DDBJ databases">
        <title>Plant-associative lifestyle of Vibrio porteresiae and its evolutionary dynamics.</title>
        <authorList>
            <person name="Rameshkumar N."/>
            <person name="Kirti K."/>
        </authorList>
    </citation>
    <scope>NUCLEOTIDE SEQUENCE [LARGE SCALE GENOMIC DNA]</scope>
    <source>
        <strain evidence="1 2">MSSRF30</strain>
    </source>
</reference>
<gene>
    <name evidence="1" type="ORF">R8Z52_22290</name>
</gene>
<organism evidence="1 2">
    <name type="scientific">Vibrio porteresiae DSM 19223</name>
    <dbReference type="NCBI Taxonomy" id="1123496"/>
    <lineage>
        <taxon>Bacteria</taxon>
        <taxon>Pseudomonadati</taxon>
        <taxon>Pseudomonadota</taxon>
        <taxon>Gammaproteobacteria</taxon>
        <taxon>Vibrionales</taxon>
        <taxon>Vibrionaceae</taxon>
        <taxon>Vibrio</taxon>
    </lineage>
</organism>
<dbReference type="EMBL" id="CP138204">
    <property type="protein sequence ID" value="WPC75653.1"/>
    <property type="molecule type" value="Genomic_DNA"/>
</dbReference>
<keyword evidence="2" id="KW-1185">Reference proteome</keyword>
<dbReference type="RefSeq" id="WP_261897633.1">
    <property type="nucleotide sequence ID" value="NZ_AP024896.1"/>
</dbReference>
<proteinExistence type="predicted"/>
<dbReference type="Proteomes" id="UP001304071">
    <property type="component" value="Chromosome 2"/>
</dbReference>
<evidence type="ECO:0000313" key="1">
    <source>
        <dbReference type="EMBL" id="WPC75653.1"/>
    </source>
</evidence>
<evidence type="ECO:0000313" key="2">
    <source>
        <dbReference type="Proteomes" id="UP001304071"/>
    </source>
</evidence>
<accession>A0ABZ0QGP9</accession>
<name>A0ABZ0QGP9_9VIBR</name>